<name>A0A1H6J9E0_9EURY</name>
<feature type="transmembrane region" description="Helical" evidence="2">
    <location>
        <begin position="112"/>
        <end position="133"/>
    </location>
</feature>
<feature type="transmembrane region" description="Helical" evidence="2">
    <location>
        <begin position="139"/>
        <end position="161"/>
    </location>
</feature>
<keyword evidence="4" id="KW-1185">Reference proteome</keyword>
<dbReference type="AlphaFoldDB" id="A0A1H6J9E0"/>
<sequence length="175" mass="17595">MATASLARHKSQDDTGRTGRMDTSIDVDPPAEGTDERGAAGGRSRIGMRGRLFGVRAFAVAALALAVGGFLGGMVPIVGGTLGRAVGIAGTAFLLGAVLADRRYLETGLAGLLIGAATALLGLLTVGFLPVGVRFLGEYGVGVAGFGAVLGVVLSIGGYYFGRDLRDGLTRDIGG</sequence>
<organism evidence="3 4">
    <name type="scientific">Halopenitus malekzadehii</name>
    <dbReference type="NCBI Taxonomy" id="1267564"/>
    <lineage>
        <taxon>Archaea</taxon>
        <taxon>Methanobacteriati</taxon>
        <taxon>Methanobacteriota</taxon>
        <taxon>Stenosarchaea group</taxon>
        <taxon>Halobacteria</taxon>
        <taxon>Halobacteriales</taxon>
        <taxon>Haloferacaceae</taxon>
        <taxon>Halopenitus</taxon>
    </lineage>
</organism>
<dbReference type="EMBL" id="FNWU01000008">
    <property type="protein sequence ID" value="SEH57329.1"/>
    <property type="molecule type" value="Genomic_DNA"/>
</dbReference>
<evidence type="ECO:0000256" key="2">
    <source>
        <dbReference type="SAM" id="Phobius"/>
    </source>
</evidence>
<proteinExistence type="predicted"/>
<gene>
    <name evidence="3" type="ORF">SAMN05192561_10861</name>
</gene>
<keyword evidence="2" id="KW-1133">Transmembrane helix</keyword>
<evidence type="ECO:0000313" key="3">
    <source>
        <dbReference type="EMBL" id="SEH57329.1"/>
    </source>
</evidence>
<dbReference type="STRING" id="1267564.SAMN05192561_10861"/>
<dbReference type="Proteomes" id="UP000199215">
    <property type="component" value="Unassembled WGS sequence"/>
</dbReference>
<keyword evidence="2" id="KW-0812">Transmembrane</keyword>
<evidence type="ECO:0000313" key="4">
    <source>
        <dbReference type="Proteomes" id="UP000199215"/>
    </source>
</evidence>
<accession>A0A1H6J9E0</accession>
<evidence type="ECO:0000256" key="1">
    <source>
        <dbReference type="SAM" id="MobiDB-lite"/>
    </source>
</evidence>
<feature type="transmembrane region" description="Helical" evidence="2">
    <location>
        <begin position="81"/>
        <end position="100"/>
    </location>
</feature>
<protein>
    <submittedName>
        <fullName evidence="3">Uncharacterized protein</fullName>
    </submittedName>
</protein>
<feature type="compositionally biased region" description="Basic and acidic residues" evidence="1">
    <location>
        <begin position="10"/>
        <end position="20"/>
    </location>
</feature>
<feature type="transmembrane region" description="Helical" evidence="2">
    <location>
        <begin position="53"/>
        <end position="75"/>
    </location>
</feature>
<reference evidence="3 4" key="1">
    <citation type="submission" date="2016-10" db="EMBL/GenBank/DDBJ databases">
        <authorList>
            <person name="de Groot N.N."/>
        </authorList>
    </citation>
    <scope>NUCLEOTIDE SEQUENCE [LARGE SCALE GENOMIC DNA]</scope>
    <source>
        <strain evidence="3 4">IBRC-M10418</strain>
    </source>
</reference>
<keyword evidence="2" id="KW-0472">Membrane</keyword>
<feature type="region of interest" description="Disordered" evidence="1">
    <location>
        <begin position="1"/>
        <end position="42"/>
    </location>
</feature>